<reference evidence="3" key="2">
    <citation type="submission" date="2015-01" db="EMBL/GenBank/DDBJ databases">
        <title>Evolutionary Origins and Diversification of the Mycorrhizal Mutualists.</title>
        <authorList>
            <consortium name="DOE Joint Genome Institute"/>
            <consortium name="Mycorrhizal Genomics Consortium"/>
            <person name="Kohler A."/>
            <person name="Kuo A."/>
            <person name="Nagy L.G."/>
            <person name="Floudas D."/>
            <person name="Copeland A."/>
            <person name="Barry K.W."/>
            <person name="Cichocki N."/>
            <person name="Veneault-Fourrey C."/>
            <person name="LaButti K."/>
            <person name="Lindquist E.A."/>
            <person name="Lipzen A."/>
            <person name="Lundell T."/>
            <person name="Morin E."/>
            <person name="Murat C."/>
            <person name="Riley R."/>
            <person name="Ohm R."/>
            <person name="Sun H."/>
            <person name="Tunlid A."/>
            <person name="Henrissat B."/>
            <person name="Grigoriev I.V."/>
            <person name="Hibbett D.S."/>
            <person name="Martin F."/>
        </authorList>
    </citation>
    <scope>NUCLEOTIDE SEQUENCE [LARGE SCALE GENOMIC DNA]</scope>
    <source>
        <strain evidence="3">Foug A</strain>
    </source>
</reference>
<proteinExistence type="predicted"/>
<dbReference type="InParanoid" id="A0A0C2ZQH3"/>
<feature type="transmembrane region" description="Helical" evidence="1">
    <location>
        <begin position="16"/>
        <end position="39"/>
    </location>
</feature>
<organism evidence="2 3">
    <name type="scientific">Scleroderma citrinum Foug A</name>
    <dbReference type="NCBI Taxonomy" id="1036808"/>
    <lineage>
        <taxon>Eukaryota</taxon>
        <taxon>Fungi</taxon>
        <taxon>Dikarya</taxon>
        <taxon>Basidiomycota</taxon>
        <taxon>Agaricomycotina</taxon>
        <taxon>Agaricomycetes</taxon>
        <taxon>Agaricomycetidae</taxon>
        <taxon>Boletales</taxon>
        <taxon>Sclerodermatineae</taxon>
        <taxon>Sclerodermataceae</taxon>
        <taxon>Scleroderma</taxon>
    </lineage>
</organism>
<name>A0A0C2ZQH3_9AGAM</name>
<dbReference type="Proteomes" id="UP000053989">
    <property type="component" value="Unassembled WGS sequence"/>
</dbReference>
<evidence type="ECO:0000313" key="2">
    <source>
        <dbReference type="EMBL" id="KIM63818.1"/>
    </source>
</evidence>
<dbReference type="HOGENOM" id="CLU_2962207_0_0_1"/>
<keyword evidence="3" id="KW-1185">Reference proteome</keyword>
<accession>A0A0C2ZQH3</accession>
<keyword evidence="1" id="KW-0812">Transmembrane</keyword>
<reference evidence="2 3" key="1">
    <citation type="submission" date="2014-04" db="EMBL/GenBank/DDBJ databases">
        <authorList>
            <consortium name="DOE Joint Genome Institute"/>
            <person name="Kuo A."/>
            <person name="Kohler A."/>
            <person name="Nagy L.G."/>
            <person name="Floudas D."/>
            <person name="Copeland A."/>
            <person name="Barry K.W."/>
            <person name="Cichocki N."/>
            <person name="Veneault-Fourrey C."/>
            <person name="LaButti K."/>
            <person name="Lindquist E.A."/>
            <person name="Lipzen A."/>
            <person name="Lundell T."/>
            <person name="Morin E."/>
            <person name="Murat C."/>
            <person name="Sun H."/>
            <person name="Tunlid A."/>
            <person name="Henrissat B."/>
            <person name="Grigoriev I.V."/>
            <person name="Hibbett D.S."/>
            <person name="Martin F."/>
            <person name="Nordberg H.P."/>
            <person name="Cantor M.N."/>
            <person name="Hua S.X."/>
        </authorList>
    </citation>
    <scope>NUCLEOTIDE SEQUENCE [LARGE SCALE GENOMIC DNA]</scope>
    <source>
        <strain evidence="2 3">Foug A</strain>
    </source>
</reference>
<dbReference type="AlphaFoldDB" id="A0A0C2ZQH3"/>
<keyword evidence="1" id="KW-1133">Transmembrane helix</keyword>
<protein>
    <submittedName>
        <fullName evidence="2">Uncharacterized protein</fullName>
    </submittedName>
</protein>
<gene>
    <name evidence="2" type="ORF">SCLCIDRAFT_1213964</name>
</gene>
<dbReference type="EMBL" id="KN822032">
    <property type="protein sequence ID" value="KIM63818.1"/>
    <property type="molecule type" value="Genomic_DNA"/>
</dbReference>
<evidence type="ECO:0000256" key="1">
    <source>
        <dbReference type="SAM" id="Phobius"/>
    </source>
</evidence>
<evidence type="ECO:0000313" key="3">
    <source>
        <dbReference type="Proteomes" id="UP000053989"/>
    </source>
</evidence>
<keyword evidence="1" id="KW-0472">Membrane</keyword>
<sequence>MAGLQILPLGKEANLLLTWCIEMLAFSALTFTIWTRYIISSWMLNKGVNEFMILGTTNS</sequence>